<dbReference type="GO" id="GO:0005829">
    <property type="term" value="C:cytosol"/>
    <property type="evidence" value="ECO:0007669"/>
    <property type="project" value="TreeGrafter"/>
</dbReference>
<protein>
    <submittedName>
        <fullName evidence="2">Cyclic nucleotide-binding domain protein</fullName>
    </submittedName>
</protein>
<evidence type="ECO:0000313" key="3">
    <source>
        <dbReference type="Proteomes" id="UP000316598"/>
    </source>
</evidence>
<dbReference type="Proteomes" id="UP000316598">
    <property type="component" value="Unassembled WGS sequence"/>
</dbReference>
<feature type="domain" description="Cyclic nucleotide-binding" evidence="1">
    <location>
        <begin position="15"/>
        <end position="105"/>
    </location>
</feature>
<name>A0A5C5WBN0_9BACT</name>
<dbReference type="Pfam" id="PF00027">
    <property type="entry name" value="cNMP_binding"/>
    <property type="match status" value="1"/>
</dbReference>
<dbReference type="InterPro" id="IPR050397">
    <property type="entry name" value="Env_Response_Regulators"/>
</dbReference>
<dbReference type="AlphaFoldDB" id="A0A5C5WBN0"/>
<evidence type="ECO:0000259" key="1">
    <source>
        <dbReference type="PROSITE" id="PS50042"/>
    </source>
</evidence>
<evidence type="ECO:0000313" key="2">
    <source>
        <dbReference type="EMBL" id="TWT48044.1"/>
    </source>
</evidence>
<reference evidence="2 3" key="1">
    <citation type="submission" date="2019-02" db="EMBL/GenBank/DDBJ databases">
        <title>Deep-cultivation of Planctomycetes and their phenomic and genomic characterization uncovers novel biology.</title>
        <authorList>
            <person name="Wiegand S."/>
            <person name="Jogler M."/>
            <person name="Boedeker C."/>
            <person name="Pinto D."/>
            <person name="Vollmers J."/>
            <person name="Rivas-Marin E."/>
            <person name="Kohn T."/>
            <person name="Peeters S.H."/>
            <person name="Heuer A."/>
            <person name="Rast P."/>
            <person name="Oberbeckmann S."/>
            <person name="Bunk B."/>
            <person name="Jeske O."/>
            <person name="Meyerdierks A."/>
            <person name="Storesund J.E."/>
            <person name="Kallscheuer N."/>
            <person name="Luecker S."/>
            <person name="Lage O.M."/>
            <person name="Pohl T."/>
            <person name="Merkel B.J."/>
            <person name="Hornburger P."/>
            <person name="Mueller R.-W."/>
            <person name="Bruemmer F."/>
            <person name="Labrenz M."/>
            <person name="Spormann A.M."/>
            <person name="Op Den Camp H."/>
            <person name="Overmann J."/>
            <person name="Amann R."/>
            <person name="Jetten M.S.M."/>
            <person name="Mascher T."/>
            <person name="Medema M.H."/>
            <person name="Devos D.P."/>
            <person name="Kaster A.-K."/>
            <person name="Ovreas L."/>
            <person name="Rohde M."/>
            <person name="Galperin M.Y."/>
            <person name="Jogler C."/>
        </authorList>
    </citation>
    <scope>NUCLEOTIDE SEQUENCE [LARGE SCALE GENOMIC DNA]</scope>
    <source>
        <strain evidence="2 3">Pla22</strain>
    </source>
</reference>
<gene>
    <name evidence="2" type="ORF">Pla22_50440</name>
</gene>
<dbReference type="Gene3D" id="2.60.120.10">
    <property type="entry name" value="Jelly Rolls"/>
    <property type="match status" value="1"/>
</dbReference>
<keyword evidence="3" id="KW-1185">Reference proteome</keyword>
<dbReference type="SMART" id="SM00100">
    <property type="entry name" value="cNMP"/>
    <property type="match status" value="1"/>
</dbReference>
<proteinExistence type="predicted"/>
<dbReference type="InterPro" id="IPR014710">
    <property type="entry name" value="RmlC-like_jellyroll"/>
</dbReference>
<dbReference type="EMBL" id="SJPI01000004">
    <property type="protein sequence ID" value="TWT48044.1"/>
    <property type="molecule type" value="Genomic_DNA"/>
</dbReference>
<dbReference type="PROSITE" id="PS50042">
    <property type="entry name" value="CNMP_BINDING_3"/>
    <property type="match status" value="1"/>
</dbReference>
<organism evidence="2 3">
    <name type="scientific">Rubripirellula amarantea</name>
    <dbReference type="NCBI Taxonomy" id="2527999"/>
    <lineage>
        <taxon>Bacteria</taxon>
        <taxon>Pseudomonadati</taxon>
        <taxon>Planctomycetota</taxon>
        <taxon>Planctomycetia</taxon>
        <taxon>Pirellulales</taxon>
        <taxon>Pirellulaceae</taxon>
        <taxon>Rubripirellula</taxon>
    </lineage>
</organism>
<dbReference type="PANTHER" id="PTHR24567">
    <property type="entry name" value="CRP FAMILY TRANSCRIPTIONAL REGULATORY PROTEIN"/>
    <property type="match status" value="1"/>
</dbReference>
<dbReference type="GO" id="GO:0003700">
    <property type="term" value="F:DNA-binding transcription factor activity"/>
    <property type="evidence" value="ECO:0007669"/>
    <property type="project" value="TreeGrafter"/>
</dbReference>
<sequence>MDTHQLKFILEELRFSAALPDEMLQQIACISSLQTFAIGSLVFRESAIVRDLFLVRRGRLALEMLVPQRGAVRIVTIGPGEMAGWSALLSEGRMTASAIAIEEVEAVVAPAKQLHDLCEANHEFGYRLMHQMADALSKRLVATRLQMLDLFADHTSTSNATSGKPMSDA</sequence>
<dbReference type="RefSeq" id="WP_146517459.1">
    <property type="nucleotide sequence ID" value="NZ_SJPI01000004.1"/>
</dbReference>
<dbReference type="PANTHER" id="PTHR24567:SF74">
    <property type="entry name" value="HTH-TYPE TRANSCRIPTIONAL REGULATOR ARCR"/>
    <property type="match status" value="1"/>
</dbReference>
<comment type="caution">
    <text evidence="2">The sequence shown here is derived from an EMBL/GenBank/DDBJ whole genome shotgun (WGS) entry which is preliminary data.</text>
</comment>
<dbReference type="OrthoDB" id="290916at2"/>
<accession>A0A5C5WBN0</accession>
<dbReference type="SUPFAM" id="SSF51206">
    <property type="entry name" value="cAMP-binding domain-like"/>
    <property type="match status" value="1"/>
</dbReference>
<dbReference type="InterPro" id="IPR018490">
    <property type="entry name" value="cNMP-bd_dom_sf"/>
</dbReference>
<dbReference type="CDD" id="cd00038">
    <property type="entry name" value="CAP_ED"/>
    <property type="match status" value="1"/>
</dbReference>
<dbReference type="InterPro" id="IPR000595">
    <property type="entry name" value="cNMP-bd_dom"/>
</dbReference>